<sequence>MANGVRAFPGRGGPVAGLEVKPVELGERKKKKKKPGWEIDRKKPQKPDYTASLLSRFLRIRHHRPELSTIVQISKSPPESPESGSKTEYPPTPLTLREGVHGILEFPKKRSSSET</sequence>
<evidence type="ECO:0000313" key="2">
    <source>
        <dbReference type="EMBL" id="KAK1117695.1"/>
    </source>
</evidence>
<dbReference type="Proteomes" id="UP001177670">
    <property type="component" value="Unassembled WGS sequence"/>
</dbReference>
<organism evidence="2 3">
    <name type="scientific">Melipona bicolor</name>
    <dbReference type="NCBI Taxonomy" id="60889"/>
    <lineage>
        <taxon>Eukaryota</taxon>
        <taxon>Metazoa</taxon>
        <taxon>Ecdysozoa</taxon>
        <taxon>Arthropoda</taxon>
        <taxon>Hexapoda</taxon>
        <taxon>Insecta</taxon>
        <taxon>Pterygota</taxon>
        <taxon>Neoptera</taxon>
        <taxon>Endopterygota</taxon>
        <taxon>Hymenoptera</taxon>
        <taxon>Apocrita</taxon>
        <taxon>Aculeata</taxon>
        <taxon>Apoidea</taxon>
        <taxon>Anthophila</taxon>
        <taxon>Apidae</taxon>
        <taxon>Melipona</taxon>
    </lineage>
</organism>
<reference evidence="2" key="1">
    <citation type="submission" date="2021-10" db="EMBL/GenBank/DDBJ databases">
        <title>Melipona bicolor Genome sequencing and assembly.</title>
        <authorList>
            <person name="Araujo N.S."/>
            <person name="Arias M.C."/>
        </authorList>
    </citation>
    <scope>NUCLEOTIDE SEQUENCE</scope>
    <source>
        <strain evidence="2">USP_2M_L1-L4_2017</strain>
        <tissue evidence="2">Whole body</tissue>
    </source>
</reference>
<proteinExistence type="predicted"/>
<gene>
    <name evidence="2" type="ORF">K0M31_015638</name>
</gene>
<protein>
    <submittedName>
        <fullName evidence="2">Uncharacterized protein</fullName>
    </submittedName>
</protein>
<evidence type="ECO:0000256" key="1">
    <source>
        <dbReference type="SAM" id="MobiDB-lite"/>
    </source>
</evidence>
<dbReference type="AlphaFoldDB" id="A0AA40FF33"/>
<feature type="region of interest" description="Disordered" evidence="1">
    <location>
        <begin position="1"/>
        <end position="46"/>
    </location>
</feature>
<feature type="region of interest" description="Disordered" evidence="1">
    <location>
        <begin position="65"/>
        <end position="115"/>
    </location>
</feature>
<keyword evidence="3" id="KW-1185">Reference proteome</keyword>
<feature type="compositionally biased region" description="Low complexity" evidence="1">
    <location>
        <begin position="74"/>
        <end position="86"/>
    </location>
</feature>
<evidence type="ECO:0000313" key="3">
    <source>
        <dbReference type="Proteomes" id="UP001177670"/>
    </source>
</evidence>
<dbReference type="EMBL" id="JAHYIQ010000048">
    <property type="protein sequence ID" value="KAK1117695.1"/>
    <property type="molecule type" value="Genomic_DNA"/>
</dbReference>
<name>A0AA40FF33_9HYME</name>
<feature type="compositionally biased region" description="Basic and acidic residues" evidence="1">
    <location>
        <begin position="106"/>
        <end position="115"/>
    </location>
</feature>
<comment type="caution">
    <text evidence="2">The sequence shown here is derived from an EMBL/GenBank/DDBJ whole genome shotgun (WGS) entry which is preliminary data.</text>
</comment>
<feature type="compositionally biased region" description="Basic and acidic residues" evidence="1">
    <location>
        <begin position="35"/>
        <end position="46"/>
    </location>
</feature>
<accession>A0AA40FF33</accession>